<evidence type="ECO:0000313" key="2">
    <source>
        <dbReference type="Proteomes" id="UP000245216"/>
    </source>
</evidence>
<dbReference type="EMBL" id="QEXO01000004">
    <property type="protein sequence ID" value="PWE13048.1"/>
    <property type="molecule type" value="Genomic_DNA"/>
</dbReference>
<proteinExistence type="predicted"/>
<protein>
    <submittedName>
        <fullName evidence="1">Uncharacterized protein</fullName>
    </submittedName>
</protein>
<dbReference type="Proteomes" id="UP000245216">
    <property type="component" value="Unassembled WGS sequence"/>
</dbReference>
<evidence type="ECO:0000313" key="1">
    <source>
        <dbReference type="EMBL" id="PWE13048.1"/>
    </source>
</evidence>
<comment type="caution">
    <text evidence="1">The sequence shown here is derived from an EMBL/GenBank/DDBJ whole genome shotgun (WGS) entry which is preliminary data.</text>
</comment>
<organism evidence="1 2">
    <name type="scientific">Alcaligenes faecalis</name>
    <dbReference type="NCBI Taxonomy" id="511"/>
    <lineage>
        <taxon>Bacteria</taxon>
        <taxon>Pseudomonadati</taxon>
        <taxon>Pseudomonadota</taxon>
        <taxon>Betaproteobacteria</taxon>
        <taxon>Burkholderiales</taxon>
        <taxon>Alcaligenaceae</taxon>
        <taxon>Alcaligenes</taxon>
    </lineage>
</organism>
<name>A0A2U2BGA5_ALCFA</name>
<gene>
    <name evidence="1" type="ORF">DF183_14535</name>
</gene>
<reference evidence="1 2" key="1">
    <citation type="submission" date="2018-05" db="EMBL/GenBank/DDBJ databases">
        <title>Genome Sequence of an Efficient Indole-Degrading Bacterium, Alcaligenes sp.YBY.</title>
        <authorList>
            <person name="Yang B."/>
        </authorList>
    </citation>
    <scope>NUCLEOTIDE SEQUENCE [LARGE SCALE GENOMIC DNA]</scope>
    <source>
        <strain evidence="1 2">YBY</strain>
    </source>
</reference>
<reference evidence="1 2" key="2">
    <citation type="submission" date="2018-05" db="EMBL/GenBank/DDBJ databases">
        <authorList>
            <person name="Lanie J.A."/>
            <person name="Ng W.-L."/>
            <person name="Kazmierczak K.M."/>
            <person name="Andrzejewski T.M."/>
            <person name="Davidsen T.M."/>
            <person name="Wayne K.J."/>
            <person name="Tettelin H."/>
            <person name="Glass J.I."/>
            <person name="Rusch D."/>
            <person name="Podicherti R."/>
            <person name="Tsui H.-C.T."/>
            <person name="Winkler M.E."/>
        </authorList>
    </citation>
    <scope>NUCLEOTIDE SEQUENCE [LARGE SCALE GENOMIC DNA]</scope>
    <source>
        <strain evidence="1 2">YBY</strain>
    </source>
</reference>
<sequence>MEKIGRETENAGMDKKELPRFEIIDRATELAYQVFSSPTDDHITGIYDRLIWNEQHGLDEVGVTTTH</sequence>
<accession>A0A2U2BGA5</accession>
<dbReference type="RefSeq" id="WP_109089422.1">
    <property type="nucleotide sequence ID" value="NZ_QEXO01000004.1"/>
</dbReference>
<dbReference type="AlphaFoldDB" id="A0A2U2BGA5"/>